<keyword evidence="5" id="KW-0496">Mitochondrion</keyword>
<evidence type="ECO:0000256" key="1">
    <source>
        <dbReference type="ARBA" id="ARBA00004443"/>
    </source>
</evidence>
<dbReference type="InterPro" id="IPR018796">
    <property type="entry name" value="COA8"/>
</dbReference>
<organism evidence="7">
    <name type="scientific">Anisakis simplex</name>
    <name type="common">Herring worm</name>
    <dbReference type="NCBI Taxonomy" id="6269"/>
    <lineage>
        <taxon>Eukaryota</taxon>
        <taxon>Metazoa</taxon>
        <taxon>Ecdysozoa</taxon>
        <taxon>Nematoda</taxon>
        <taxon>Chromadorea</taxon>
        <taxon>Rhabditida</taxon>
        <taxon>Spirurina</taxon>
        <taxon>Ascaridomorpha</taxon>
        <taxon>Ascaridoidea</taxon>
        <taxon>Anisakidae</taxon>
        <taxon>Anisakis</taxon>
        <taxon>Anisakis simplex complex</taxon>
    </lineage>
</organism>
<accession>A0A0M3J833</accession>
<evidence type="ECO:0000313" key="7">
    <source>
        <dbReference type="WBParaSite" id="ASIM_0000373301-mRNA-1"/>
    </source>
</evidence>
<dbReference type="GO" id="GO:0097193">
    <property type="term" value="P:intrinsic apoptotic signaling pathway"/>
    <property type="evidence" value="ECO:0007669"/>
    <property type="project" value="InterPro"/>
</dbReference>
<keyword evidence="3" id="KW-0999">Mitochondrion inner membrane</keyword>
<comment type="similarity">
    <text evidence="2">Belongs to the COA8 family.</text>
</comment>
<evidence type="ECO:0000256" key="2">
    <source>
        <dbReference type="ARBA" id="ARBA00005453"/>
    </source>
</evidence>
<evidence type="ECO:0000256" key="3">
    <source>
        <dbReference type="ARBA" id="ARBA00022792"/>
    </source>
</evidence>
<keyword evidence="4" id="KW-0809">Transit peptide</keyword>
<evidence type="ECO:0000256" key="4">
    <source>
        <dbReference type="ARBA" id="ARBA00022946"/>
    </source>
</evidence>
<reference evidence="7" key="1">
    <citation type="submission" date="2017-02" db="UniProtKB">
        <authorList>
            <consortium name="WormBaseParasite"/>
        </authorList>
    </citation>
    <scope>IDENTIFICATION</scope>
</reference>
<dbReference type="PANTHER" id="PTHR31107:SF2">
    <property type="entry name" value="CYTOCHROME C OXIDASE ASSEMBLY FACTOR 8"/>
    <property type="match status" value="1"/>
</dbReference>
<dbReference type="AlphaFoldDB" id="A0A0M3J833"/>
<evidence type="ECO:0000256" key="5">
    <source>
        <dbReference type="ARBA" id="ARBA00023128"/>
    </source>
</evidence>
<protein>
    <submittedName>
        <fullName evidence="7">APOPT family protein Y39B6A.34, mitochondrial (inferred by orthology to a C. elegans protein)</fullName>
    </submittedName>
</protein>
<dbReference type="GO" id="GO:0005743">
    <property type="term" value="C:mitochondrial inner membrane"/>
    <property type="evidence" value="ECO:0007669"/>
    <property type="project" value="UniProtKB-SubCell"/>
</dbReference>
<comment type="subcellular location">
    <subcellularLocation>
        <location evidence="1">Mitochondrion inner membrane</location>
        <topology evidence="1">Peripheral membrane protein</topology>
        <orientation evidence="1">Matrix side</orientation>
    </subcellularLocation>
</comment>
<sequence>LDSGNIFSLRHAPNETPTERLYRHEREALNQWNSSFWTEHNVLYEKRKADFIAKKKNEIGQLEHINANDLSQFYREFLNERKVALRTYNKIWYKRNLALIWPALKVNLIRFARLIRRR</sequence>
<dbReference type="PANTHER" id="PTHR31107">
    <property type="entry name" value="APOPTOGENIC PROTEIN 1, MITOCHONDRIAL"/>
    <property type="match status" value="1"/>
</dbReference>
<evidence type="ECO:0000256" key="6">
    <source>
        <dbReference type="ARBA" id="ARBA00023136"/>
    </source>
</evidence>
<name>A0A0M3J833_ANISI</name>
<keyword evidence="6" id="KW-0472">Membrane</keyword>
<dbReference type="WBParaSite" id="ASIM_0000373301-mRNA-1">
    <property type="protein sequence ID" value="ASIM_0000373301-mRNA-1"/>
    <property type="gene ID" value="ASIM_0000373301"/>
</dbReference>
<dbReference type="Pfam" id="PF10231">
    <property type="entry name" value="COA8"/>
    <property type="match status" value="1"/>
</dbReference>
<proteinExistence type="inferred from homology"/>